<dbReference type="SMART" id="SM00977">
    <property type="entry name" value="TilS_C"/>
    <property type="match status" value="1"/>
</dbReference>
<dbReference type="EMBL" id="DVIU01000121">
    <property type="protein sequence ID" value="HIS36179.1"/>
    <property type="molecule type" value="Genomic_DNA"/>
</dbReference>
<dbReference type="GO" id="GO:0005737">
    <property type="term" value="C:cytoplasm"/>
    <property type="evidence" value="ECO:0007669"/>
    <property type="project" value="UniProtKB-SubCell"/>
</dbReference>
<comment type="similarity">
    <text evidence="8">Belongs to the tRNA(Ile)-lysidine synthase family.</text>
</comment>
<comment type="domain">
    <text evidence="8">The N-terminal region contains the highly conserved SGGXDS motif, predicted to be a P-loop motif involved in ATP binding.</text>
</comment>
<evidence type="ECO:0000313" key="11">
    <source>
        <dbReference type="Proteomes" id="UP000823928"/>
    </source>
</evidence>
<dbReference type="Proteomes" id="UP000823928">
    <property type="component" value="Unassembled WGS sequence"/>
</dbReference>
<feature type="binding site" evidence="8">
    <location>
        <begin position="26"/>
        <end position="31"/>
    </location>
    <ligand>
        <name>ATP</name>
        <dbReference type="ChEBI" id="CHEBI:30616"/>
    </ligand>
</feature>
<dbReference type="GO" id="GO:0005524">
    <property type="term" value="F:ATP binding"/>
    <property type="evidence" value="ECO:0007669"/>
    <property type="project" value="UniProtKB-UniRule"/>
</dbReference>
<reference evidence="10" key="1">
    <citation type="submission" date="2020-10" db="EMBL/GenBank/DDBJ databases">
        <authorList>
            <person name="Gilroy R."/>
        </authorList>
    </citation>
    <scope>NUCLEOTIDE SEQUENCE</scope>
    <source>
        <strain evidence="10">6276</strain>
    </source>
</reference>
<evidence type="ECO:0000256" key="4">
    <source>
        <dbReference type="ARBA" id="ARBA00022694"/>
    </source>
</evidence>
<evidence type="ECO:0000256" key="2">
    <source>
        <dbReference type="ARBA" id="ARBA00022490"/>
    </source>
</evidence>
<accession>A0A9D1EZ11</accession>
<evidence type="ECO:0000256" key="5">
    <source>
        <dbReference type="ARBA" id="ARBA00022741"/>
    </source>
</evidence>
<dbReference type="GO" id="GO:0006400">
    <property type="term" value="P:tRNA modification"/>
    <property type="evidence" value="ECO:0007669"/>
    <property type="project" value="UniProtKB-UniRule"/>
</dbReference>
<keyword evidence="6 8" id="KW-0067">ATP-binding</keyword>
<keyword evidence="3 8" id="KW-0436">Ligase</keyword>
<dbReference type="PANTHER" id="PTHR43033">
    <property type="entry name" value="TRNA(ILE)-LYSIDINE SYNTHASE-RELATED"/>
    <property type="match status" value="1"/>
</dbReference>
<comment type="caution">
    <text evidence="10">The sequence shown here is derived from an EMBL/GenBank/DDBJ whole genome shotgun (WGS) entry which is preliminary data.</text>
</comment>
<evidence type="ECO:0000256" key="8">
    <source>
        <dbReference type="HAMAP-Rule" id="MF_01161"/>
    </source>
</evidence>
<dbReference type="Gene3D" id="3.40.50.620">
    <property type="entry name" value="HUPs"/>
    <property type="match status" value="1"/>
</dbReference>
<organism evidence="10 11">
    <name type="scientific">Candidatus Scatousia excrementigallinarum</name>
    <dbReference type="NCBI Taxonomy" id="2840935"/>
    <lineage>
        <taxon>Bacteria</taxon>
        <taxon>Candidatus Scatousia</taxon>
    </lineage>
</organism>
<dbReference type="SUPFAM" id="SSF56037">
    <property type="entry name" value="PheT/TilS domain"/>
    <property type="match status" value="1"/>
</dbReference>
<dbReference type="InterPro" id="IPR014729">
    <property type="entry name" value="Rossmann-like_a/b/a_fold"/>
</dbReference>
<protein>
    <recommendedName>
        <fullName evidence="8">tRNA(Ile)-lysidine synthase</fullName>
        <ecNumber evidence="8">6.3.4.19</ecNumber>
    </recommendedName>
    <alternativeName>
        <fullName evidence="8">tRNA(Ile)-2-lysyl-cytidine synthase</fullName>
    </alternativeName>
    <alternativeName>
        <fullName evidence="8">tRNA(Ile)-lysidine synthetase</fullName>
    </alternativeName>
</protein>
<dbReference type="HAMAP" id="MF_01161">
    <property type="entry name" value="tRNA_Ile_lys_synt"/>
    <property type="match status" value="1"/>
</dbReference>
<dbReference type="SUPFAM" id="SSF52402">
    <property type="entry name" value="Adenine nucleotide alpha hydrolases-like"/>
    <property type="match status" value="1"/>
</dbReference>
<dbReference type="InterPro" id="IPR012094">
    <property type="entry name" value="tRNA_Ile_lys_synt"/>
</dbReference>
<dbReference type="InterPro" id="IPR011063">
    <property type="entry name" value="TilS/TtcA_N"/>
</dbReference>
<dbReference type="AlphaFoldDB" id="A0A9D1EZ11"/>
<evidence type="ECO:0000259" key="9">
    <source>
        <dbReference type="SMART" id="SM00977"/>
    </source>
</evidence>
<dbReference type="PANTHER" id="PTHR43033:SF1">
    <property type="entry name" value="TRNA(ILE)-LYSIDINE SYNTHASE-RELATED"/>
    <property type="match status" value="1"/>
</dbReference>
<sequence length="446" mass="51312">MNVTETVKSFLKSYNLENQRIIVGFSGGYDSLCLLHILNKLGSDIVAVHLNHNWRGEESLRDENFCRDFCKDNGIKFYTEKLSPDVPHTETAAREARYAFFRKCVEKFCAKAVLTAHNLDDLAETMIYRILKGTGIVGLKGISEKREYFYRPLLNIPRSKIEHYCAENRLIAVNDSSNEDVKYKRNFIRHKLLPLIAEINENYPQALKSLSEIADETCEIVNECMTAIAEKTGNSTPKFLKLGKAEQNYLIHKYFQKNSLEYDRKKITSVVDFIKQNSESKSGRKASVTNNLWIFANKEKFEFISSRKHDNEEIKVISEGEYAFGDYIFILEKFTGSIDKYPKDIEMKAYAEIKDINFTLRHRRNGDIISPLGLKGSQTLAKYLNEKKVPNHEKNSVILLCKGNEVMWAAGLGLNENIKVVSKPTHLIQLIKKDGYYESRRLKSIV</sequence>
<evidence type="ECO:0000256" key="3">
    <source>
        <dbReference type="ARBA" id="ARBA00022598"/>
    </source>
</evidence>
<comment type="function">
    <text evidence="8">Ligates lysine onto the cytidine present at position 34 of the AUA codon-specific tRNA(Ile) that contains the anticodon CAU, in an ATP-dependent manner. Cytidine is converted to lysidine, thus changing the amino acid specificity of the tRNA from methionine to isoleucine.</text>
</comment>
<evidence type="ECO:0000313" key="10">
    <source>
        <dbReference type="EMBL" id="HIS36179.1"/>
    </source>
</evidence>
<proteinExistence type="inferred from homology"/>
<dbReference type="Pfam" id="PF11734">
    <property type="entry name" value="TilS_C"/>
    <property type="match status" value="1"/>
</dbReference>
<dbReference type="GO" id="GO:0032267">
    <property type="term" value="F:tRNA(Ile)-lysidine synthase activity"/>
    <property type="evidence" value="ECO:0007669"/>
    <property type="project" value="UniProtKB-EC"/>
</dbReference>
<evidence type="ECO:0000256" key="6">
    <source>
        <dbReference type="ARBA" id="ARBA00022840"/>
    </source>
</evidence>
<dbReference type="CDD" id="cd01992">
    <property type="entry name" value="TilS_N"/>
    <property type="match status" value="1"/>
</dbReference>
<reference evidence="10" key="2">
    <citation type="journal article" date="2021" name="PeerJ">
        <title>Extensive microbial diversity within the chicken gut microbiome revealed by metagenomics and culture.</title>
        <authorList>
            <person name="Gilroy R."/>
            <person name="Ravi A."/>
            <person name="Getino M."/>
            <person name="Pursley I."/>
            <person name="Horton D.L."/>
            <person name="Alikhan N.F."/>
            <person name="Baker D."/>
            <person name="Gharbi K."/>
            <person name="Hall N."/>
            <person name="Watson M."/>
            <person name="Adriaenssens E.M."/>
            <person name="Foster-Nyarko E."/>
            <person name="Jarju S."/>
            <person name="Secka A."/>
            <person name="Antonio M."/>
            <person name="Oren A."/>
            <person name="Chaudhuri R.R."/>
            <person name="La Ragione R."/>
            <person name="Hildebrand F."/>
            <person name="Pallen M.J."/>
        </authorList>
    </citation>
    <scope>NUCLEOTIDE SEQUENCE</scope>
    <source>
        <strain evidence="10">6276</strain>
    </source>
</reference>
<keyword evidence="2 8" id="KW-0963">Cytoplasm</keyword>
<keyword evidence="4 8" id="KW-0819">tRNA processing</keyword>
<keyword evidence="5 8" id="KW-0547">Nucleotide-binding</keyword>
<evidence type="ECO:0000256" key="1">
    <source>
        <dbReference type="ARBA" id="ARBA00004496"/>
    </source>
</evidence>
<dbReference type="Pfam" id="PF01171">
    <property type="entry name" value="ATP_bind_3"/>
    <property type="match status" value="1"/>
</dbReference>
<dbReference type="InterPro" id="IPR012795">
    <property type="entry name" value="tRNA_Ile_lys_synt_N"/>
</dbReference>
<dbReference type="NCBIfam" id="TIGR02433">
    <property type="entry name" value="lysidine_TilS_C"/>
    <property type="match status" value="1"/>
</dbReference>
<comment type="catalytic activity">
    <reaction evidence="7 8">
        <text>cytidine(34) in tRNA(Ile2) + L-lysine + ATP = lysidine(34) in tRNA(Ile2) + AMP + diphosphate + H(+)</text>
        <dbReference type="Rhea" id="RHEA:43744"/>
        <dbReference type="Rhea" id="RHEA-COMP:10625"/>
        <dbReference type="Rhea" id="RHEA-COMP:10670"/>
        <dbReference type="ChEBI" id="CHEBI:15378"/>
        <dbReference type="ChEBI" id="CHEBI:30616"/>
        <dbReference type="ChEBI" id="CHEBI:32551"/>
        <dbReference type="ChEBI" id="CHEBI:33019"/>
        <dbReference type="ChEBI" id="CHEBI:82748"/>
        <dbReference type="ChEBI" id="CHEBI:83665"/>
        <dbReference type="ChEBI" id="CHEBI:456215"/>
        <dbReference type="EC" id="6.3.4.19"/>
    </reaction>
</comment>
<name>A0A9D1EZ11_9BACT</name>
<dbReference type="InterPro" id="IPR012796">
    <property type="entry name" value="Lysidine-tRNA-synth_C"/>
</dbReference>
<dbReference type="EC" id="6.3.4.19" evidence="8"/>
<dbReference type="NCBIfam" id="TIGR02432">
    <property type="entry name" value="lysidine_TilS_N"/>
    <property type="match status" value="1"/>
</dbReference>
<comment type="subcellular location">
    <subcellularLocation>
        <location evidence="1 8">Cytoplasm</location>
    </subcellularLocation>
</comment>
<feature type="domain" description="Lysidine-tRNA(Ile) synthetase C-terminal" evidence="9">
    <location>
        <begin position="358"/>
        <end position="420"/>
    </location>
</feature>
<gene>
    <name evidence="8 10" type="primary">tilS</name>
    <name evidence="10" type="ORF">IAC10_06065</name>
</gene>
<evidence type="ECO:0000256" key="7">
    <source>
        <dbReference type="ARBA" id="ARBA00048539"/>
    </source>
</evidence>